<feature type="transmembrane region" description="Helical" evidence="6">
    <location>
        <begin position="62"/>
        <end position="81"/>
    </location>
</feature>
<keyword evidence="8" id="KW-1185">Reference proteome</keyword>
<dbReference type="CDD" id="cd06581">
    <property type="entry name" value="TM_PBP1_LivM_like"/>
    <property type="match status" value="1"/>
</dbReference>
<feature type="transmembrane region" description="Helical" evidence="6">
    <location>
        <begin position="232"/>
        <end position="249"/>
    </location>
</feature>
<evidence type="ECO:0000256" key="3">
    <source>
        <dbReference type="ARBA" id="ARBA00022692"/>
    </source>
</evidence>
<keyword evidence="5 6" id="KW-0472">Membrane</keyword>
<keyword evidence="4 6" id="KW-1133">Transmembrane helix</keyword>
<dbReference type="GO" id="GO:0005886">
    <property type="term" value="C:plasma membrane"/>
    <property type="evidence" value="ECO:0007669"/>
    <property type="project" value="UniProtKB-SubCell"/>
</dbReference>
<proteinExistence type="predicted"/>
<dbReference type="OrthoDB" id="9780757at2"/>
<dbReference type="Pfam" id="PF02653">
    <property type="entry name" value="BPD_transp_2"/>
    <property type="match status" value="1"/>
</dbReference>
<evidence type="ECO:0000313" key="7">
    <source>
        <dbReference type="EMBL" id="SFM91171.1"/>
    </source>
</evidence>
<comment type="subcellular location">
    <subcellularLocation>
        <location evidence="1">Cell membrane</location>
        <topology evidence="1">Multi-pass membrane protein</topology>
    </subcellularLocation>
</comment>
<dbReference type="GO" id="GO:0015658">
    <property type="term" value="F:branched-chain amino acid transmembrane transporter activity"/>
    <property type="evidence" value="ECO:0007669"/>
    <property type="project" value="InterPro"/>
</dbReference>
<evidence type="ECO:0000256" key="1">
    <source>
        <dbReference type="ARBA" id="ARBA00004651"/>
    </source>
</evidence>
<dbReference type="STRING" id="39841.SAMN05660836_01931"/>
<organism evidence="7 8">
    <name type="scientific">Thermodesulforhabdus norvegica</name>
    <dbReference type="NCBI Taxonomy" id="39841"/>
    <lineage>
        <taxon>Bacteria</taxon>
        <taxon>Pseudomonadati</taxon>
        <taxon>Thermodesulfobacteriota</taxon>
        <taxon>Syntrophobacteria</taxon>
        <taxon>Syntrophobacterales</taxon>
        <taxon>Thermodesulforhabdaceae</taxon>
        <taxon>Thermodesulforhabdus</taxon>
    </lineage>
</organism>
<feature type="transmembrane region" description="Helical" evidence="6">
    <location>
        <begin position="283"/>
        <end position="304"/>
    </location>
</feature>
<keyword evidence="2" id="KW-1003">Cell membrane</keyword>
<gene>
    <name evidence="7" type="ORF">SAMN05660836_01931</name>
</gene>
<feature type="transmembrane region" description="Helical" evidence="6">
    <location>
        <begin position="205"/>
        <end position="226"/>
    </location>
</feature>
<reference evidence="7 8" key="1">
    <citation type="submission" date="2016-10" db="EMBL/GenBank/DDBJ databases">
        <authorList>
            <person name="de Groot N.N."/>
        </authorList>
    </citation>
    <scope>NUCLEOTIDE SEQUENCE [LARGE SCALE GENOMIC DNA]</scope>
    <source>
        <strain evidence="7 8">DSM 9990</strain>
    </source>
</reference>
<dbReference type="PANTHER" id="PTHR30482">
    <property type="entry name" value="HIGH-AFFINITY BRANCHED-CHAIN AMINO ACID TRANSPORT SYSTEM PERMEASE"/>
    <property type="match status" value="1"/>
</dbReference>
<dbReference type="EMBL" id="FOUU01000006">
    <property type="protein sequence ID" value="SFM91171.1"/>
    <property type="molecule type" value="Genomic_DNA"/>
</dbReference>
<sequence length="311" mass="33536">MQAKVLKYLGVTAAIPVLALLLAHAPLRPDIRTVAGMAFFYGALASLWNLHALSGMVSLGHAAFFGIGAYGSVLTCYYTGLSPWITLWIGGIFAGLYALTWHICFGHLRHGPYTLATFAAAIIPRVISSNWDSFTFGSMGIMNVRPLFAHASEAMYLPVLLIFGFFAVLIHELAISSRAGWALRTVREDEVAAASIGVPVDFVRLSALVVSGTLTGVAGGIYAHMIGILEPSTVFGLHISAVPLVFSFFGGRFTSFGPMFGALTLYSLDQLLIAPFFPDSHQAMYGLIIIITLWFFPEGVCSWFRAKTGNA</sequence>
<dbReference type="AlphaFoldDB" id="A0A1I4UQG9"/>
<evidence type="ECO:0000256" key="4">
    <source>
        <dbReference type="ARBA" id="ARBA00022989"/>
    </source>
</evidence>
<dbReference type="Proteomes" id="UP000199611">
    <property type="component" value="Unassembled WGS sequence"/>
</dbReference>
<accession>A0A1I4UQG9</accession>
<evidence type="ECO:0000256" key="5">
    <source>
        <dbReference type="ARBA" id="ARBA00023136"/>
    </source>
</evidence>
<dbReference type="InterPro" id="IPR001851">
    <property type="entry name" value="ABC_transp_permease"/>
</dbReference>
<dbReference type="InterPro" id="IPR043428">
    <property type="entry name" value="LivM-like"/>
</dbReference>
<dbReference type="RefSeq" id="WP_093395353.1">
    <property type="nucleotide sequence ID" value="NZ_FOUU01000006.1"/>
</dbReference>
<keyword evidence="3 6" id="KW-0812">Transmembrane</keyword>
<dbReference type="PANTHER" id="PTHR30482:SF10">
    <property type="entry name" value="HIGH-AFFINITY BRANCHED-CHAIN AMINO ACID TRANSPORT PROTEIN BRAE"/>
    <property type="match status" value="1"/>
</dbReference>
<feature type="transmembrane region" description="Helical" evidence="6">
    <location>
        <begin position="87"/>
        <end position="108"/>
    </location>
</feature>
<protein>
    <submittedName>
        <fullName evidence="7">Branched-chain amino acid transport system permease protein</fullName>
    </submittedName>
</protein>
<evidence type="ECO:0000313" key="8">
    <source>
        <dbReference type="Proteomes" id="UP000199611"/>
    </source>
</evidence>
<feature type="transmembrane region" description="Helical" evidence="6">
    <location>
        <begin position="154"/>
        <end position="175"/>
    </location>
</feature>
<evidence type="ECO:0000256" key="6">
    <source>
        <dbReference type="SAM" id="Phobius"/>
    </source>
</evidence>
<feature type="transmembrane region" description="Helical" evidence="6">
    <location>
        <begin position="5"/>
        <end position="25"/>
    </location>
</feature>
<feature type="transmembrane region" description="Helical" evidence="6">
    <location>
        <begin position="31"/>
        <end position="50"/>
    </location>
</feature>
<name>A0A1I4UQG9_9BACT</name>
<evidence type="ECO:0000256" key="2">
    <source>
        <dbReference type="ARBA" id="ARBA00022475"/>
    </source>
</evidence>